<dbReference type="Proteomes" id="UP001634393">
    <property type="component" value="Unassembled WGS sequence"/>
</dbReference>
<accession>A0ABD3RP15</accession>
<evidence type="ECO:0000313" key="2">
    <source>
        <dbReference type="EMBL" id="KAL3813526.1"/>
    </source>
</evidence>
<feature type="compositionally biased region" description="Low complexity" evidence="1">
    <location>
        <begin position="40"/>
        <end position="53"/>
    </location>
</feature>
<dbReference type="EMBL" id="JBJXBP010000008">
    <property type="protein sequence ID" value="KAL3813526.1"/>
    <property type="molecule type" value="Genomic_DNA"/>
</dbReference>
<protein>
    <submittedName>
        <fullName evidence="2">Uncharacterized protein</fullName>
    </submittedName>
</protein>
<reference evidence="2 3" key="1">
    <citation type="submission" date="2024-12" db="EMBL/GenBank/DDBJ databases">
        <title>The unique morphological basis and parallel evolutionary history of personate flowers in Penstemon.</title>
        <authorList>
            <person name="Depatie T.H."/>
            <person name="Wessinger C.A."/>
        </authorList>
    </citation>
    <scope>NUCLEOTIDE SEQUENCE [LARGE SCALE GENOMIC DNA]</scope>
    <source>
        <strain evidence="2">WTNN_2</strain>
        <tissue evidence="2">Leaf</tissue>
    </source>
</reference>
<gene>
    <name evidence="2" type="ORF">ACJIZ3_014794</name>
</gene>
<dbReference type="PANTHER" id="PTHR34191:SF23">
    <property type="entry name" value="ABA-INDUCIBLE PROTEIN-LIKE"/>
    <property type="match status" value="1"/>
</dbReference>
<dbReference type="PANTHER" id="PTHR34191">
    <property type="entry name" value="LATE EMBRYOGENESIS ABUNDANT PROTEIN (LEA) FAMILY PROTEIN"/>
    <property type="match status" value="1"/>
</dbReference>
<evidence type="ECO:0000313" key="3">
    <source>
        <dbReference type="Proteomes" id="UP001634393"/>
    </source>
</evidence>
<feature type="compositionally biased region" description="Polar residues" evidence="1">
    <location>
        <begin position="1"/>
        <end position="22"/>
    </location>
</feature>
<dbReference type="InterPro" id="IPR039624">
    <property type="entry name" value="LEA1/2/D7/KIN2"/>
</dbReference>
<proteinExistence type="predicted"/>
<name>A0ABD3RP15_9LAMI</name>
<sequence length="94" mass="10324">MDNSHNMSYQAGQTKGQTQEKGNQLMDKAGNAAQSAMESMQQTGQQMQAKAQGAVDAAKNATVAESRSRNWGPVLEDCRFLSHLQRAEIQIREV</sequence>
<keyword evidence="3" id="KW-1185">Reference proteome</keyword>
<dbReference type="AlphaFoldDB" id="A0ABD3RP15"/>
<evidence type="ECO:0000256" key="1">
    <source>
        <dbReference type="SAM" id="MobiDB-lite"/>
    </source>
</evidence>
<comment type="caution">
    <text evidence="2">The sequence shown here is derived from an EMBL/GenBank/DDBJ whole genome shotgun (WGS) entry which is preliminary data.</text>
</comment>
<organism evidence="2 3">
    <name type="scientific">Penstemon smallii</name>
    <dbReference type="NCBI Taxonomy" id="265156"/>
    <lineage>
        <taxon>Eukaryota</taxon>
        <taxon>Viridiplantae</taxon>
        <taxon>Streptophyta</taxon>
        <taxon>Embryophyta</taxon>
        <taxon>Tracheophyta</taxon>
        <taxon>Spermatophyta</taxon>
        <taxon>Magnoliopsida</taxon>
        <taxon>eudicotyledons</taxon>
        <taxon>Gunneridae</taxon>
        <taxon>Pentapetalae</taxon>
        <taxon>asterids</taxon>
        <taxon>lamiids</taxon>
        <taxon>Lamiales</taxon>
        <taxon>Plantaginaceae</taxon>
        <taxon>Cheloneae</taxon>
        <taxon>Penstemon</taxon>
    </lineage>
</organism>
<feature type="region of interest" description="Disordered" evidence="1">
    <location>
        <begin position="1"/>
        <end position="53"/>
    </location>
</feature>